<reference evidence="2 3" key="1">
    <citation type="submission" date="2020-04" db="EMBL/GenBank/DDBJ databases">
        <title>Perkinsus olseni comparative genomics.</title>
        <authorList>
            <person name="Bogema D.R."/>
        </authorList>
    </citation>
    <scope>NUCLEOTIDE SEQUENCE [LARGE SCALE GENOMIC DNA]</scope>
    <source>
        <strain evidence="2 3">ATCC PRA-207</strain>
    </source>
</reference>
<organism evidence="2 3">
    <name type="scientific">Perkinsus olseni</name>
    <name type="common">Perkinsus atlanticus</name>
    <dbReference type="NCBI Taxonomy" id="32597"/>
    <lineage>
        <taxon>Eukaryota</taxon>
        <taxon>Sar</taxon>
        <taxon>Alveolata</taxon>
        <taxon>Perkinsozoa</taxon>
        <taxon>Perkinsea</taxon>
        <taxon>Perkinsida</taxon>
        <taxon>Perkinsidae</taxon>
        <taxon>Perkinsus</taxon>
    </lineage>
</organism>
<sequence>VFVTKATAEWSVNPPATDEEQSAAFKDTRDADGCCSFSTASTRSSAVDGQEDRNLDTSMPLKRARLEDRTEHLTEAWQGASDGHQEESTGEVVDLCDDDGDCC</sequence>
<proteinExistence type="predicted"/>
<evidence type="ECO:0000256" key="1">
    <source>
        <dbReference type="SAM" id="MobiDB-lite"/>
    </source>
</evidence>
<dbReference type="EMBL" id="JABANO010040606">
    <property type="protein sequence ID" value="KAF4683646.1"/>
    <property type="molecule type" value="Genomic_DNA"/>
</dbReference>
<gene>
    <name evidence="2" type="ORF">FOZ63_021885</name>
</gene>
<feature type="compositionally biased region" description="Acidic residues" evidence="1">
    <location>
        <begin position="94"/>
        <end position="103"/>
    </location>
</feature>
<dbReference type="AlphaFoldDB" id="A0A7J6NIS1"/>
<evidence type="ECO:0000313" key="2">
    <source>
        <dbReference type="EMBL" id="KAF4683646.1"/>
    </source>
</evidence>
<dbReference type="Proteomes" id="UP000553632">
    <property type="component" value="Unassembled WGS sequence"/>
</dbReference>
<feature type="region of interest" description="Disordered" evidence="1">
    <location>
        <begin position="72"/>
        <end position="103"/>
    </location>
</feature>
<comment type="caution">
    <text evidence="2">The sequence shown here is derived from an EMBL/GenBank/DDBJ whole genome shotgun (WGS) entry which is preliminary data.</text>
</comment>
<keyword evidence="3" id="KW-1185">Reference proteome</keyword>
<evidence type="ECO:0000313" key="3">
    <source>
        <dbReference type="Proteomes" id="UP000553632"/>
    </source>
</evidence>
<name>A0A7J6NIS1_PEROL</name>
<protein>
    <submittedName>
        <fullName evidence="2">Uncharacterized protein</fullName>
    </submittedName>
</protein>
<accession>A0A7J6NIS1</accession>
<feature type="region of interest" description="Disordered" evidence="1">
    <location>
        <begin position="1"/>
        <end position="24"/>
    </location>
</feature>
<feature type="non-terminal residue" evidence="2">
    <location>
        <position position="1"/>
    </location>
</feature>